<keyword evidence="1" id="KW-1133">Transmembrane helix</keyword>
<dbReference type="RefSeq" id="WP_136549738.1">
    <property type="nucleotide sequence ID" value="NZ_CP031093.1"/>
</dbReference>
<keyword evidence="4" id="KW-1185">Reference proteome</keyword>
<feature type="signal peptide" evidence="2">
    <location>
        <begin position="1"/>
        <end position="19"/>
    </location>
</feature>
<keyword evidence="1" id="KW-0472">Membrane</keyword>
<dbReference type="OrthoDB" id="6385021at2"/>
<dbReference type="KEGG" id="hmi:soil367_14425"/>
<accession>A0A4P7XIU6</accession>
<name>A0A4P7XIU6_9ALTE</name>
<dbReference type="Proteomes" id="UP000298049">
    <property type="component" value="Chromosome"/>
</dbReference>
<proteinExistence type="predicted"/>
<evidence type="ECO:0000256" key="1">
    <source>
        <dbReference type="SAM" id="Phobius"/>
    </source>
</evidence>
<sequence>MTKWIAVLALVLIPAVGSAAISYNGSLDSGAVQTGSLETESGWAQANGNDVDFWSFSGNAGESVSFIAESESTDVAFSLFTGEPDAFSQPFFFSNDSDWDLFSLVTLSSTLGNEYLLDFILPASGMFTLAIGGEVPDFLAYGTGPFGYSLQMLSQAASVPLPGAAWLMLAGLAGLVMSGKRRAS</sequence>
<evidence type="ECO:0008006" key="5">
    <source>
        <dbReference type="Google" id="ProtNLM"/>
    </source>
</evidence>
<evidence type="ECO:0000313" key="4">
    <source>
        <dbReference type="Proteomes" id="UP000298049"/>
    </source>
</evidence>
<protein>
    <recommendedName>
        <fullName evidence="5">PEP-CTERM sorting domain-containing protein</fullName>
    </recommendedName>
</protein>
<gene>
    <name evidence="3" type="ORF">soil367_14425</name>
</gene>
<feature type="transmembrane region" description="Helical" evidence="1">
    <location>
        <begin position="159"/>
        <end position="178"/>
    </location>
</feature>
<dbReference type="Gene3D" id="2.60.120.380">
    <property type="match status" value="1"/>
</dbReference>
<organism evidence="3 4">
    <name type="scientific">Hydrocarboniclastica marina</name>
    <dbReference type="NCBI Taxonomy" id="2259620"/>
    <lineage>
        <taxon>Bacteria</taxon>
        <taxon>Pseudomonadati</taxon>
        <taxon>Pseudomonadota</taxon>
        <taxon>Gammaproteobacteria</taxon>
        <taxon>Alteromonadales</taxon>
        <taxon>Alteromonadaceae</taxon>
        <taxon>Hydrocarboniclastica</taxon>
    </lineage>
</organism>
<feature type="chain" id="PRO_5020901337" description="PEP-CTERM sorting domain-containing protein" evidence="2">
    <location>
        <begin position="20"/>
        <end position="184"/>
    </location>
</feature>
<keyword evidence="2" id="KW-0732">Signal</keyword>
<dbReference type="EMBL" id="CP031093">
    <property type="protein sequence ID" value="QCF27031.1"/>
    <property type="molecule type" value="Genomic_DNA"/>
</dbReference>
<evidence type="ECO:0000256" key="2">
    <source>
        <dbReference type="SAM" id="SignalP"/>
    </source>
</evidence>
<dbReference type="AlphaFoldDB" id="A0A4P7XIU6"/>
<evidence type="ECO:0000313" key="3">
    <source>
        <dbReference type="EMBL" id="QCF27031.1"/>
    </source>
</evidence>
<keyword evidence="1" id="KW-0812">Transmembrane</keyword>
<reference evidence="3 4" key="1">
    <citation type="submission" date="2018-07" db="EMBL/GenBank/DDBJ databases">
        <title>Marsedoiliclastica nanhaica gen. nov. sp. nov., a novel marine hydrocarbonoclastic bacterium isolated from an in-situ enriched hydrocarbon-degrading consortium in deep-sea sediment.</title>
        <authorList>
            <person name="Dong C."/>
            <person name="Ma T."/>
            <person name="Liu R."/>
            <person name="Shao Z."/>
        </authorList>
    </citation>
    <scope>NUCLEOTIDE SEQUENCE [LARGE SCALE GENOMIC DNA]</scope>
    <source>
        <strain evidence="4">soil36-7</strain>
    </source>
</reference>